<dbReference type="GO" id="GO:0008033">
    <property type="term" value="P:tRNA processing"/>
    <property type="evidence" value="ECO:0007669"/>
    <property type="project" value="UniProtKB-KW"/>
</dbReference>
<feature type="compositionally biased region" description="Basic and acidic residues" evidence="19">
    <location>
        <begin position="703"/>
        <end position="721"/>
    </location>
</feature>
<keyword evidence="10" id="KW-0540">Nuclease</keyword>
<feature type="compositionally biased region" description="Basic and acidic residues" evidence="19">
    <location>
        <begin position="738"/>
        <end position="749"/>
    </location>
</feature>
<dbReference type="PANTHER" id="PTHR30001:SF1">
    <property type="entry name" value="RIBONUCLEASE E_G-LIKE PROTEIN, CHLOROPLASTIC"/>
    <property type="match status" value="1"/>
</dbReference>
<dbReference type="Pfam" id="PF00575">
    <property type="entry name" value="S1"/>
    <property type="match status" value="1"/>
</dbReference>
<evidence type="ECO:0000256" key="6">
    <source>
        <dbReference type="ARBA" id="ARBA00022490"/>
    </source>
</evidence>
<dbReference type="Gene3D" id="2.40.50.140">
    <property type="entry name" value="Nucleic acid-binding proteins"/>
    <property type="match status" value="1"/>
</dbReference>
<keyword evidence="6" id="KW-0963">Cytoplasm</keyword>
<feature type="region of interest" description="Disordered" evidence="19">
    <location>
        <begin position="563"/>
        <end position="1020"/>
    </location>
</feature>
<dbReference type="Gene3D" id="3.40.1260.20">
    <property type="entry name" value="Ribonuclease E, catalytic domain"/>
    <property type="match status" value="1"/>
</dbReference>
<keyword evidence="11" id="KW-0479">Metal-binding</keyword>
<evidence type="ECO:0000256" key="14">
    <source>
        <dbReference type="ARBA" id="ARBA00022801"/>
    </source>
</evidence>
<feature type="compositionally biased region" description="Basic and acidic residues" evidence="19">
    <location>
        <begin position="921"/>
        <end position="936"/>
    </location>
</feature>
<dbReference type="InterPro" id="IPR019307">
    <property type="entry name" value="RNA-bd_AU-1/RNase_E/G"/>
</dbReference>
<feature type="compositionally biased region" description="Polar residues" evidence="19">
    <location>
        <begin position="648"/>
        <end position="657"/>
    </location>
</feature>
<feature type="compositionally biased region" description="Polar residues" evidence="19">
    <location>
        <begin position="688"/>
        <end position="702"/>
    </location>
</feature>
<evidence type="ECO:0000256" key="2">
    <source>
        <dbReference type="ARBA" id="ARBA00004496"/>
    </source>
</evidence>
<evidence type="ECO:0000256" key="1">
    <source>
        <dbReference type="ARBA" id="ARBA00001946"/>
    </source>
</evidence>
<comment type="similarity">
    <text evidence="3">Belongs to the RNase E/G family. RNase G subfamily.</text>
</comment>
<evidence type="ECO:0000256" key="5">
    <source>
        <dbReference type="ARBA" id="ARBA00022475"/>
    </source>
</evidence>
<dbReference type="PANTHER" id="PTHR30001">
    <property type="entry name" value="RIBONUCLEASE"/>
    <property type="match status" value="1"/>
</dbReference>
<feature type="compositionally biased region" description="Polar residues" evidence="19">
    <location>
        <begin position="766"/>
        <end position="790"/>
    </location>
</feature>
<dbReference type="NCBIfam" id="NF008074">
    <property type="entry name" value="PRK10811.1"/>
    <property type="match status" value="1"/>
</dbReference>
<proteinExistence type="inferred from homology"/>
<evidence type="ECO:0000256" key="19">
    <source>
        <dbReference type="SAM" id="MobiDB-lite"/>
    </source>
</evidence>
<keyword evidence="13" id="KW-0255">Endonuclease</keyword>
<evidence type="ECO:0000256" key="17">
    <source>
        <dbReference type="ARBA" id="ARBA00022884"/>
    </source>
</evidence>
<comment type="cofactor">
    <cofactor evidence="1">
        <name>Mg(2+)</name>
        <dbReference type="ChEBI" id="CHEBI:18420"/>
    </cofactor>
</comment>
<evidence type="ECO:0000256" key="7">
    <source>
        <dbReference type="ARBA" id="ARBA00022519"/>
    </source>
</evidence>
<evidence type="ECO:0000256" key="4">
    <source>
        <dbReference type="ARBA" id="ARBA00017719"/>
    </source>
</evidence>
<feature type="compositionally biased region" description="Low complexity" evidence="19">
    <location>
        <begin position="975"/>
        <end position="1008"/>
    </location>
</feature>
<evidence type="ECO:0000256" key="12">
    <source>
        <dbReference type="ARBA" id="ARBA00022730"/>
    </source>
</evidence>
<dbReference type="Pfam" id="PF10150">
    <property type="entry name" value="RNase_E_G"/>
    <property type="match status" value="1"/>
</dbReference>
<feature type="compositionally biased region" description="Polar residues" evidence="19">
    <location>
        <begin position="846"/>
        <end position="858"/>
    </location>
</feature>
<name>A0A3B0Y310_9ZZZZ</name>
<dbReference type="SMART" id="SM00316">
    <property type="entry name" value="S1"/>
    <property type="match status" value="1"/>
</dbReference>
<keyword evidence="17" id="KW-0694">RNA-binding</keyword>
<dbReference type="CDD" id="cd04453">
    <property type="entry name" value="S1_RNase_E"/>
    <property type="match status" value="1"/>
</dbReference>
<evidence type="ECO:0000256" key="3">
    <source>
        <dbReference type="ARBA" id="ARBA00005663"/>
    </source>
</evidence>
<evidence type="ECO:0000256" key="9">
    <source>
        <dbReference type="ARBA" id="ARBA00022694"/>
    </source>
</evidence>
<feature type="compositionally biased region" description="Polar residues" evidence="19">
    <location>
        <begin position="904"/>
        <end position="920"/>
    </location>
</feature>
<dbReference type="InterPro" id="IPR004659">
    <property type="entry name" value="RNase_E/G"/>
</dbReference>
<dbReference type="NCBIfam" id="TIGR00757">
    <property type="entry name" value="RNaseEG"/>
    <property type="match status" value="1"/>
</dbReference>
<evidence type="ECO:0000259" key="20">
    <source>
        <dbReference type="PROSITE" id="PS50126"/>
    </source>
</evidence>
<feature type="compositionally biased region" description="Basic and acidic residues" evidence="19">
    <location>
        <begin position="672"/>
        <end position="687"/>
    </location>
</feature>
<dbReference type="GO" id="GO:0006364">
    <property type="term" value="P:rRNA processing"/>
    <property type="evidence" value="ECO:0007669"/>
    <property type="project" value="UniProtKB-KW"/>
</dbReference>
<sequence>MKRILINALQKEETRVAMVDGQQLYDLDIEVSSREQKKASIYKGTITRVEPSLEAAFVDYGADRHGFLPFKEISRSYFTDEARNASGRPDIRTAVKEGTQVIVQVDKEERGNKGAALTTFMSLAGRYLVLMPNNPRAGGVSRRIEGDDRKEIREAMSGLDIPQGMGLIVRTAGVGRATEELQWDMDYQVEVWSAIEKAAAGRKAPFLIYQESNVIIRALRDYFRDDIGEILIDNPEVYKTAEDFVNQVMPNSRRKLKLYQDDVPMFNRYQIESQIESAFQREVTLPSGGAIVIDHTEALISIDINSARATKGGDIEETATNTNLEASDEIARQLRLRDLGGLVVIDFIDMMANKNQRAVENRLRDALKMDRARVQIGRISRFGLLEMSRQRLRPSLGEATQNVCPQCNGYGTIRNIESLSLSLLRIAEEESLKDHTERVIIHVPVEVSTFIFNEKRKDLIEIEARTGVEISFIANKAMVTPHYEVTRVKASESADYEGKPSYKLPEADETAYVPDREAKNQVESEQPAVRSITPAQPAPVVEKKVEEAPGFLTRVIKSLFSNEKEEEAPAKGRQTRQRADRGDSDRNSRRRNSGRRTTGNRNRNQKSDTRQQGRQSTDKRDGDDKRNVNKRQPEKRNDNRQSDNRQNKSQNRQPNNQKDNRNQSERNSGPRQDSRNQDRNKPKRDSAQDQSDGLESQVQTANEQKDPRDNPAGETRRDGARRGNRRGRGRRSGGNRSDGNRNDGNRNENRQQQSQSFEATEHKSNHNQNSNNATQAETFKSGNVQGNVQASKPAFASADNKADAKPAETKPTDTRPAVAQVQTGSAAKPVSSSAARDEKSEIKSAPVSSASAAETKTQVAKPPSTVRNRSEAPKPSQADNRPPTETAARAQTQTGSAEAKPSAPQDTQPSHSPASKPRAQTRNDSRGNDQNAHKPGGDVQSSKQSSNAQGAAKPETSKKPEGSSDGSKAKPWEFQASNKPAAPAAKPEAKPQQPAKNAAPANNNANAKPTEKAERKPWEF</sequence>
<feature type="compositionally biased region" description="Polar residues" evidence="19">
    <location>
        <begin position="939"/>
        <end position="949"/>
    </location>
</feature>
<dbReference type="InterPro" id="IPR048583">
    <property type="entry name" value="RNase_E_G_thioredoxin-like"/>
</dbReference>
<comment type="subcellular location">
    <subcellularLocation>
        <location evidence="2">Cytoplasm</location>
    </subcellularLocation>
</comment>
<feature type="compositionally biased region" description="Basic and acidic residues" evidence="19">
    <location>
        <begin position="605"/>
        <end position="646"/>
    </location>
</feature>
<keyword evidence="8" id="KW-0698">rRNA processing</keyword>
<feature type="compositionally biased region" description="Basic and acidic residues" evidence="19">
    <location>
        <begin position="577"/>
        <end position="587"/>
    </location>
</feature>
<feature type="compositionally biased region" description="Basic and acidic residues" evidence="19">
    <location>
        <begin position="800"/>
        <end position="813"/>
    </location>
</feature>
<keyword evidence="12" id="KW-0699">rRNA-binding</keyword>
<dbReference type="GO" id="GO:0046872">
    <property type="term" value="F:metal ion binding"/>
    <property type="evidence" value="ECO:0007669"/>
    <property type="project" value="UniProtKB-KW"/>
</dbReference>
<keyword evidence="18" id="KW-0472">Membrane</keyword>
<evidence type="ECO:0000256" key="8">
    <source>
        <dbReference type="ARBA" id="ARBA00022552"/>
    </source>
</evidence>
<protein>
    <recommendedName>
        <fullName evidence="4">Ribonuclease G</fullName>
    </recommendedName>
</protein>
<feature type="domain" description="S1 motif" evidence="20">
    <location>
        <begin position="39"/>
        <end position="120"/>
    </location>
</feature>
<keyword evidence="16" id="KW-0460">Magnesium</keyword>
<dbReference type="PROSITE" id="PS50126">
    <property type="entry name" value="S1"/>
    <property type="match status" value="1"/>
</dbReference>
<dbReference type="GO" id="GO:0019843">
    <property type="term" value="F:rRNA binding"/>
    <property type="evidence" value="ECO:0007669"/>
    <property type="project" value="UniProtKB-KW"/>
</dbReference>
<evidence type="ECO:0000256" key="13">
    <source>
        <dbReference type="ARBA" id="ARBA00022759"/>
    </source>
</evidence>
<dbReference type="HAMAP" id="MF_00970">
    <property type="entry name" value="RNase_E"/>
    <property type="match status" value="1"/>
</dbReference>
<keyword evidence="5" id="KW-1003">Cell membrane</keyword>
<dbReference type="AlphaFoldDB" id="A0A3B0Y310"/>
<evidence type="ECO:0000256" key="10">
    <source>
        <dbReference type="ARBA" id="ARBA00022722"/>
    </source>
</evidence>
<reference evidence="21" key="1">
    <citation type="submission" date="2018-06" db="EMBL/GenBank/DDBJ databases">
        <authorList>
            <person name="Zhirakovskaya E."/>
        </authorList>
    </citation>
    <scope>NUCLEOTIDE SEQUENCE</scope>
</reference>
<feature type="compositionally biased region" description="Basic and acidic residues" evidence="19">
    <location>
        <begin position="1009"/>
        <end position="1020"/>
    </location>
</feature>
<evidence type="ECO:0000256" key="18">
    <source>
        <dbReference type="ARBA" id="ARBA00023136"/>
    </source>
</evidence>
<gene>
    <name evidence="21" type="ORF">MNBD_GAMMA09-3169</name>
</gene>
<keyword evidence="14 21" id="KW-0378">Hydrolase</keyword>
<evidence type="ECO:0000256" key="11">
    <source>
        <dbReference type="ARBA" id="ARBA00022723"/>
    </source>
</evidence>
<keyword evidence="7" id="KW-0997">Cell inner membrane</keyword>
<organism evidence="21">
    <name type="scientific">hydrothermal vent metagenome</name>
    <dbReference type="NCBI Taxonomy" id="652676"/>
    <lineage>
        <taxon>unclassified sequences</taxon>
        <taxon>metagenomes</taxon>
        <taxon>ecological metagenomes</taxon>
    </lineage>
</organism>
<feature type="compositionally biased region" description="Basic and acidic residues" evidence="19">
    <location>
        <begin position="955"/>
        <end position="971"/>
    </location>
</feature>
<dbReference type="SUPFAM" id="SSF50249">
    <property type="entry name" value="Nucleic acid-binding proteins"/>
    <property type="match status" value="1"/>
</dbReference>
<feature type="region of interest" description="Disordered" evidence="19">
    <location>
        <begin position="516"/>
        <end position="541"/>
    </location>
</feature>
<feature type="compositionally biased region" description="Polar residues" evidence="19">
    <location>
        <begin position="820"/>
        <end position="834"/>
    </location>
</feature>
<dbReference type="FunFam" id="2.40.50.140:FF:000040">
    <property type="entry name" value="Ribonuclease E"/>
    <property type="match status" value="1"/>
</dbReference>
<evidence type="ECO:0000256" key="16">
    <source>
        <dbReference type="ARBA" id="ARBA00022842"/>
    </source>
</evidence>
<dbReference type="GO" id="GO:0008995">
    <property type="term" value="F:ribonuclease E activity"/>
    <property type="evidence" value="ECO:0007669"/>
    <property type="project" value="InterPro"/>
</dbReference>
<dbReference type="GO" id="GO:0005737">
    <property type="term" value="C:cytoplasm"/>
    <property type="evidence" value="ECO:0007669"/>
    <property type="project" value="UniProtKB-SubCell"/>
</dbReference>
<dbReference type="InterPro" id="IPR028878">
    <property type="entry name" value="RNase_E"/>
</dbReference>
<dbReference type="InterPro" id="IPR003029">
    <property type="entry name" value="S1_domain"/>
</dbReference>
<dbReference type="EMBL" id="UOFI01000132">
    <property type="protein sequence ID" value="VAW68529.1"/>
    <property type="molecule type" value="Genomic_DNA"/>
</dbReference>
<keyword evidence="9" id="KW-0819">tRNA processing</keyword>
<keyword evidence="15" id="KW-0862">Zinc</keyword>
<evidence type="ECO:0000313" key="21">
    <source>
        <dbReference type="EMBL" id="VAW68529.1"/>
    </source>
</evidence>
<dbReference type="InterPro" id="IPR012340">
    <property type="entry name" value="NA-bd_OB-fold"/>
</dbReference>
<dbReference type="Pfam" id="PF20833">
    <property type="entry name" value="RNase_E_G_Thio"/>
    <property type="match status" value="1"/>
</dbReference>
<evidence type="ECO:0000256" key="15">
    <source>
        <dbReference type="ARBA" id="ARBA00022833"/>
    </source>
</evidence>
<feature type="compositionally biased region" description="Basic residues" evidence="19">
    <location>
        <begin position="722"/>
        <end position="733"/>
    </location>
</feature>
<accession>A0A3B0Y310</accession>